<protein>
    <submittedName>
        <fullName evidence="1">Uncharacterized protein</fullName>
    </submittedName>
</protein>
<proteinExistence type="predicted"/>
<dbReference type="EMBL" id="SEOO01000025">
    <property type="protein sequence ID" value="RYM09226.1"/>
    <property type="molecule type" value="Genomic_DNA"/>
</dbReference>
<gene>
    <name evidence="1" type="ORF">EWH12_14790</name>
</gene>
<comment type="caution">
    <text evidence="1">The sequence shown here is derived from an EMBL/GenBank/DDBJ whole genome shotgun (WGS) entry which is preliminary data.</text>
</comment>
<sequence>MLAVERVTDDGAMMSQTRLRLVEPARDVSILALEAWHVISSRTRNCLGQLNRPTEPASTVAGVRIENMQLSDLSHCERVDLFRLPNLGRVCYCEIAAVMDCYGWRFHDRWTGEPQPPALELLGSSLPRYLRMIRQSAATRAERFKLGETMLKLCHEDGMSGAEIGKRFGVTAAAVNAAIQKTRRVRDLRARLPLPSCAQAS</sequence>
<reference evidence="1 2" key="1">
    <citation type="submission" date="2019-02" db="EMBL/GenBank/DDBJ databases">
        <authorList>
            <person name="Feng G."/>
        </authorList>
    </citation>
    <scope>NUCLEOTIDE SEQUENCE [LARGE SCALE GENOMIC DNA]</scope>
    <source>
        <strain evidence="1 2">CCTCC AB 2011146</strain>
    </source>
</reference>
<evidence type="ECO:0000313" key="1">
    <source>
        <dbReference type="EMBL" id="RYM09226.1"/>
    </source>
</evidence>
<name>A0A8G2DYR2_9SPHN</name>
<dbReference type="AlphaFoldDB" id="A0A8G2DYR2"/>
<organism evidence="1 2">
    <name type="scientific">Sphingobium cupriresistens</name>
    <dbReference type="NCBI Taxonomy" id="1132417"/>
    <lineage>
        <taxon>Bacteria</taxon>
        <taxon>Pseudomonadati</taxon>
        <taxon>Pseudomonadota</taxon>
        <taxon>Alphaproteobacteria</taxon>
        <taxon>Sphingomonadales</taxon>
        <taxon>Sphingomonadaceae</taxon>
        <taxon>Sphingobium</taxon>
    </lineage>
</organism>
<evidence type="ECO:0000313" key="2">
    <source>
        <dbReference type="Proteomes" id="UP000291572"/>
    </source>
</evidence>
<dbReference type="OrthoDB" id="7471542at2"/>
<dbReference type="Proteomes" id="UP000291572">
    <property type="component" value="Unassembled WGS sequence"/>
</dbReference>
<accession>A0A8G2DYR2</accession>
<dbReference type="RefSeq" id="WP_129927032.1">
    <property type="nucleotide sequence ID" value="NZ_SEOO01000025.1"/>
</dbReference>